<keyword evidence="4" id="KW-1185">Reference proteome</keyword>
<dbReference type="Pfam" id="PF14239">
    <property type="entry name" value="RRXRR"/>
    <property type="match status" value="1"/>
</dbReference>
<keyword evidence="3" id="KW-0378">Hydrolase</keyword>
<dbReference type="Proteomes" id="UP000077381">
    <property type="component" value="Unassembled WGS sequence"/>
</dbReference>
<dbReference type="Gene3D" id="1.10.30.50">
    <property type="match status" value="1"/>
</dbReference>
<evidence type="ECO:0000256" key="1">
    <source>
        <dbReference type="SAM" id="MobiDB-lite"/>
    </source>
</evidence>
<reference evidence="3 4" key="1">
    <citation type="submission" date="2015-12" db="EMBL/GenBank/DDBJ databases">
        <title>Genome sequence of Streptomyces sp. G25.</title>
        <authorList>
            <person name="Poehlein A."/>
            <person name="Roettig A."/>
            <person name="Hiessl S."/>
            <person name="Hauschild P."/>
            <person name="Schauer J."/>
            <person name="Madkour M.H."/>
            <person name="Al-Ansari A.M."/>
            <person name="Almakishah N.H."/>
            <person name="Steinbuechel A."/>
            <person name="Daniel R."/>
        </authorList>
    </citation>
    <scope>NUCLEOTIDE SEQUENCE [LARGE SCALE GENOMIC DNA]</scope>
    <source>
        <strain evidence="4">G25(2015)</strain>
    </source>
</reference>
<dbReference type="STRING" id="1716141.STSP_13160"/>
<protein>
    <submittedName>
        <fullName evidence="3">HNH endonuclease</fullName>
    </submittedName>
</protein>
<feature type="domain" description="HNH nuclease" evidence="2">
    <location>
        <begin position="296"/>
        <end position="347"/>
    </location>
</feature>
<keyword evidence="3" id="KW-0540">Nuclease</keyword>
<comment type="caution">
    <text evidence="3">The sequence shown here is derived from an EMBL/GenBank/DDBJ whole genome shotgun (WGS) entry which is preliminary data.</text>
</comment>
<sequence>MTTFGVSEPTHPVVLPQRRALESAPADNPGSRDETGRGLRRRSTDGTGIGHERGETPGGSTQRRERHPEALGAQEEPSAEGAVAAREGGTTVRTPTAGAACVPVLDRRGRPLIPTHPARARKLLDQGRAVVANHTPFAIRLKDRLLEQSEVAGVAVRIDPGSKGTGIAITVDQDAVVPSTAPFRVRRGLFAAELVHRGSYISKRMQQRAAYRRRRRSSNLRYRAPRFDNRAREPGWLPPSIQHRVDSTVSIVRRLVRLFPVSEAHMESAAFDTHALSAGRPLEGAEYQQGTLYGYEIREYLLAKWGRACAYCGAVGVPLQIEHIRPRARGGSDRVSNLTLACGPCNQAKGVMPLAEFLADQPDRLARVEAQAKASLRDAAAMNATRQQLCLALSELNMPVRAWSGGRTKYNRTRMRLAKTHTLDALCVGELPEAAIVVRHPEAVLVVTATGRGLYARTTPDKFGFPRLLRPRDKQHYGYSTGDLVSASLPSGRYQGKHTGRVAVRATGRFNIRTAAGLVQGIHHRHLRLLQRADGYGYGQRPEGASVGRRT</sequence>
<dbReference type="GO" id="GO:0004519">
    <property type="term" value="F:endonuclease activity"/>
    <property type="evidence" value="ECO:0007669"/>
    <property type="project" value="UniProtKB-KW"/>
</dbReference>
<keyword evidence="3" id="KW-0255">Endonuclease</keyword>
<accession>A0A177HWL1</accession>
<dbReference type="Pfam" id="PF01844">
    <property type="entry name" value="HNH"/>
    <property type="match status" value="1"/>
</dbReference>
<evidence type="ECO:0000313" key="4">
    <source>
        <dbReference type="Proteomes" id="UP000077381"/>
    </source>
</evidence>
<dbReference type="InterPro" id="IPR002711">
    <property type="entry name" value="HNH"/>
</dbReference>
<dbReference type="PATRIC" id="fig|1716141.3.peg.1391"/>
<dbReference type="InterPro" id="IPR047693">
    <property type="entry name" value="RNA-guided_IscB-like"/>
</dbReference>
<dbReference type="EMBL" id="LOHS01000048">
    <property type="protein sequence ID" value="OAH15312.1"/>
    <property type="molecule type" value="Genomic_DNA"/>
</dbReference>
<evidence type="ECO:0000313" key="3">
    <source>
        <dbReference type="EMBL" id="OAH15312.1"/>
    </source>
</evidence>
<dbReference type="GO" id="GO:0008270">
    <property type="term" value="F:zinc ion binding"/>
    <property type="evidence" value="ECO:0007669"/>
    <property type="project" value="InterPro"/>
</dbReference>
<dbReference type="InterPro" id="IPR025938">
    <property type="entry name" value="RRXRR_dom"/>
</dbReference>
<dbReference type="AlphaFoldDB" id="A0A177HWL1"/>
<dbReference type="SMART" id="SM00507">
    <property type="entry name" value="HNHc"/>
    <property type="match status" value="1"/>
</dbReference>
<dbReference type="InterPro" id="IPR003615">
    <property type="entry name" value="HNH_nuc"/>
</dbReference>
<evidence type="ECO:0000259" key="2">
    <source>
        <dbReference type="SMART" id="SM00507"/>
    </source>
</evidence>
<name>A0A177HWL1_9ACTN</name>
<gene>
    <name evidence="3" type="ORF">STSP_13160</name>
</gene>
<organism evidence="3 4">
    <name type="scientific">Streptomyces jeddahensis</name>
    <dbReference type="NCBI Taxonomy" id="1716141"/>
    <lineage>
        <taxon>Bacteria</taxon>
        <taxon>Bacillati</taxon>
        <taxon>Actinomycetota</taxon>
        <taxon>Actinomycetes</taxon>
        <taxon>Kitasatosporales</taxon>
        <taxon>Streptomycetaceae</taxon>
        <taxon>Streptomyces</taxon>
    </lineage>
</organism>
<dbReference type="CDD" id="cd00085">
    <property type="entry name" value="HNHc"/>
    <property type="match status" value="1"/>
</dbReference>
<proteinExistence type="predicted"/>
<feature type="region of interest" description="Disordered" evidence="1">
    <location>
        <begin position="1"/>
        <end position="95"/>
    </location>
</feature>
<dbReference type="NCBIfam" id="NF040563">
    <property type="entry name" value="guided_IscB"/>
    <property type="match status" value="1"/>
</dbReference>
<dbReference type="GO" id="GO:0003676">
    <property type="term" value="F:nucleic acid binding"/>
    <property type="evidence" value="ECO:0007669"/>
    <property type="project" value="InterPro"/>
</dbReference>